<feature type="domain" description="DUF1648" evidence="2">
    <location>
        <begin position="28"/>
        <end position="74"/>
    </location>
</feature>
<dbReference type="EMBL" id="JBHTCT010000011">
    <property type="protein sequence ID" value="MFC7364677.1"/>
    <property type="molecule type" value="Genomic_DNA"/>
</dbReference>
<proteinExistence type="predicted"/>
<accession>A0ABW2NF33</accession>
<feature type="transmembrane region" description="Helical" evidence="1">
    <location>
        <begin position="115"/>
        <end position="136"/>
    </location>
</feature>
<dbReference type="Pfam" id="PF07853">
    <property type="entry name" value="DUF1648"/>
    <property type="match status" value="1"/>
</dbReference>
<evidence type="ECO:0000313" key="3">
    <source>
        <dbReference type="EMBL" id="MFC7364677.1"/>
    </source>
</evidence>
<feature type="transmembrane region" description="Helical" evidence="1">
    <location>
        <begin position="67"/>
        <end position="84"/>
    </location>
</feature>
<name>A0ABW2NF33_9BACL</name>
<protein>
    <submittedName>
        <fullName evidence="3">DUF1648 domain-containing protein</fullName>
    </submittedName>
</protein>
<evidence type="ECO:0000256" key="1">
    <source>
        <dbReference type="SAM" id="Phobius"/>
    </source>
</evidence>
<sequence>MVVKSYDRPKLDIPKTGLERIMDWAAILLFAAGTGYLIWIWGDLPAEVPAHFNGAGEVDRWGSKWELVMLPIIAGLLWIGMTVLEKYPEKHNYMAELNERNIEFQYRNSRMMLNVLKNLVVLVFIYLSYLSTQVALGEEDSLGIGFLPFFLVLMFAPMIIFMIRSLRHR</sequence>
<gene>
    <name evidence="3" type="ORF">ACFQQH_05980</name>
</gene>
<evidence type="ECO:0000313" key="4">
    <source>
        <dbReference type="Proteomes" id="UP001596483"/>
    </source>
</evidence>
<feature type="transmembrane region" description="Helical" evidence="1">
    <location>
        <begin position="142"/>
        <end position="163"/>
    </location>
</feature>
<keyword evidence="4" id="KW-1185">Reference proteome</keyword>
<keyword evidence="1" id="KW-1133">Transmembrane helix</keyword>
<dbReference type="RefSeq" id="WP_232524166.1">
    <property type="nucleotide sequence ID" value="NZ_JBHTCT010000011.1"/>
</dbReference>
<feature type="transmembrane region" description="Helical" evidence="1">
    <location>
        <begin position="21"/>
        <end position="42"/>
    </location>
</feature>
<dbReference type="Proteomes" id="UP001596483">
    <property type="component" value="Unassembled WGS sequence"/>
</dbReference>
<keyword evidence="1" id="KW-0812">Transmembrane</keyword>
<dbReference type="InterPro" id="IPR012867">
    <property type="entry name" value="DUF1648"/>
</dbReference>
<comment type="caution">
    <text evidence="3">The sequence shown here is derived from an EMBL/GenBank/DDBJ whole genome shotgun (WGS) entry which is preliminary data.</text>
</comment>
<reference evidence="4" key="1">
    <citation type="journal article" date="2019" name="Int. J. Syst. Evol. Microbiol.">
        <title>The Global Catalogue of Microorganisms (GCM) 10K type strain sequencing project: providing services to taxonomists for standard genome sequencing and annotation.</title>
        <authorList>
            <consortium name="The Broad Institute Genomics Platform"/>
            <consortium name="The Broad Institute Genome Sequencing Center for Infectious Disease"/>
            <person name="Wu L."/>
            <person name="Ma J."/>
        </authorList>
    </citation>
    <scope>NUCLEOTIDE SEQUENCE [LARGE SCALE GENOMIC DNA]</scope>
    <source>
        <strain evidence="4">JCM 4738</strain>
    </source>
</reference>
<organism evidence="3 4">
    <name type="scientific">Bhargavaea changchunensis</name>
    <dbReference type="NCBI Taxonomy" id="2134037"/>
    <lineage>
        <taxon>Bacteria</taxon>
        <taxon>Bacillati</taxon>
        <taxon>Bacillota</taxon>
        <taxon>Bacilli</taxon>
        <taxon>Bacillales</taxon>
        <taxon>Caryophanaceae</taxon>
        <taxon>Bhargavaea</taxon>
    </lineage>
</organism>
<evidence type="ECO:0000259" key="2">
    <source>
        <dbReference type="Pfam" id="PF07853"/>
    </source>
</evidence>
<keyword evidence="1" id="KW-0472">Membrane</keyword>